<dbReference type="Proteomes" id="UP001631969">
    <property type="component" value="Unassembled WGS sequence"/>
</dbReference>
<sequence>MRAGLQGLIKGFGARRAAVPPERRLGQEAKVSLLIHSFFQFGASMSGVFLNLYLWRLTESIWVNGMYNIINYAVAPFAFMLGGWLAKKTDRMYAYRLGLLLISAFYICVVAAQELVAEWYPVFAVFASLSGAFYWVGYLVLMYDVSDERNRIHYLAMNSIFFTFAGLLGPALAGRVIALNDGLHGYIIVFGIAFFMFLLAAVGSLKIKAKPSRHKTYYMKHTLLMMRRSPGWLRGLWGFFALGLLQGIMLFLPNILLFQVMPREDHIGYMSVLFSLITIAMGMLISRFAKAEHTTLYLWISGVGLIAAASLLLGGLSLWSVISFMVLYSFFNPLQGNTLTSHYYNHVGKLPLKGNFRVESVVLREAFLNTGRVISITALILLLQEVEGRQLAFILLGGAVCQLILPILVGRKVPEGKRRAQRANG</sequence>
<dbReference type="EMBL" id="JBJURJ010000003">
    <property type="protein sequence ID" value="MFM9327559.1"/>
    <property type="molecule type" value="Genomic_DNA"/>
</dbReference>
<accession>A0ACC7NS58</accession>
<gene>
    <name evidence="1" type="ORF">ACI1P1_04510</name>
</gene>
<keyword evidence="2" id="KW-1185">Reference proteome</keyword>
<reference evidence="1" key="1">
    <citation type="submission" date="2024-12" db="EMBL/GenBank/DDBJ databases">
        <authorList>
            <person name="Wu N."/>
        </authorList>
    </citation>
    <scope>NUCLEOTIDE SEQUENCE</scope>
    <source>
        <strain evidence="1">P15</strain>
    </source>
</reference>
<evidence type="ECO:0000313" key="1">
    <source>
        <dbReference type="EMBL" id="MFM9327559.1"/>
    </source>
</evidence>
<protein>
    <submittedName>
        <fullName evidence="1">MFS transporter</fullName>
    </submittedName>
</protein>
<organism evidence="1 2">
    <name type="scientific">Paenibacillus mesotrionivorans</name>
    <dbReference type="NCBI Taxonomy" id="3160968"/>
    <lineage>
        <taxon>Bacteria</taxon>
        <taxon>Bacillati</taxon>
        <taxon>Bacillota</taxon>
        <taxon>Bacilli</taxon>
        <taxon>Bacillales</taxon>
        <taxon>Paenibacillaceae</taxon>
        <taxon>Paenibacillus</taxon>
    </lineage>
</organism>
<name>A0ACC7NS58_9BACL</name>
<proteinExistence type="predicted"/>
<evidence type="ECO:0000313" key="2">
    <source>
        <dbReference type="Proteomes" id="UP001631969"/>
    </source>
</evidence>
<comment type="caution">
    <text evidence="1">The sequence shown here is derived from an EMBL/GenBank/DDBJ whole genome shotgun (WGS) entry which is preliminary data.</text>
</comment>